<sequence length="309" mass="35240">MFESTQSCLRLALCIQRPHRRSTPFTEEFYKANEGFRTCGDLALSDAFIFKTNWEHHWLIANEYHMIVDSSSLAWSRFEDPASTSHGAASFSLNYDDYGDECFKFNVGNPNFPENQVIQSSYEDRKYMQGNEFANFTHQDHLPLVVDPTNKGFHGWMTTKGDESCGLKVKVESEMMLDCKVARVVRQSCTSSKDGINICLEHFESSQSPFETTNLEGFLLENEPPSFVKKAISKMFYVQLEEAELDVVLPNYNNFVPSTKTIAISAPGGKTMELREIIAMCVDDQLTYQYTSSVFVFIVDKVQTVKFIN</sequence>
<dbReference type="WBParaSite" id="jg977">
    <property type="protein sequence ID" value="jg977"/>
    <property type="gene ID" value="jg977"/>
</dbReference>
<keyword evidence="1" id="KW-1185">Reference proteome</keyword>
<evidence type="ECO:0000313" key="3">
    <source>
        <dbReference type="WBParaSite" id="jg979"/>
    </source>
</evidence>
<dbReference type="Proteomes" id="UP000887574">
    <property type="component" value="Unplaced"/>
</dbReference>
<name>A0A915EUX8_9BILA</name>
<evidence type="ECO:0000313" key="1">
    <source>
        <dbReference type="Proteomes" id="UP000887574"/>
    </source>
</evidence>
<organism evidence="1 3">
    <name type="scientific">Ditylenchus dipsaci</name>
    <dbReference type="NCBI Taxonomy" id="166011"/>
    <lineage>
        <taxon>Eukaryota</taxon>
        <taxon>Metazoa</taxon>
        <taxon>Ecdysozoa</taxon>
        <taxon>Nematoda</taxon>
        <taxon>Chromadorea</taxon>
        <taxon>Rhabditida</taxon>
        <taxon>Tylenchina</taxon>
        <taxon>Tylenchomorpha</taxon>
        <taxon>Sphaerularioidea</taxon>
        <taxon>Anguinidae</taxon>
        <taxon>Anguininae</taxon>
        <taxon>Ditylenchus</taxon>
    </lineage>
</organism>
<accession>A0A915EUX8</accession>
<protein>
    <submittedName>
        <fullName evidence="2 3">Uncharacterized protein</fullName>
    </submittedName>
</protein>
<evidence type="ECO:0000313" key="2">
    <source>
        <dbReference type="WBParaSite" id="jg977"/>
    </source>
</evidence>
<proteinExistence type="predicted"/>
<dbReference type="AlphaFoldDB" id="A0A915EUX8"/>
<reference evidence="2 3" key="1">
    <citation type="submission" date="2022-11" db="UniProtKB">
        <authorList>
            <consortium name="WormBaseParasite"/>
        </authorList>
    </citation>
    <scope>IDENTIFICATION</scope>
</reference>
<dbReference type="WBParaSite" id="jg979">
    <property type="protein sequence ID" value="jg979"/>
    <property type="gene ID" value="jg979"/>
</dbReference>